<gene>
    <name evidence="1" type="ORF">DPMN_042747</name>
</gene>
<dbReference type="EMBL" id="JAIWYP010000011">
    <property type="protein sequence ID" value="KAH3736184.1"/>
    <property type="molecule type" value="Genomic_DNA"/>
</dbReference>
<dbReference type="Proteomes" id="UP000828390">
    <property type="component" value="Unassembled WGS sequence"/>
</dbReference>
<reference evidence="1" key="1">
    <citation type="journal article" date="2019" name="bioRxiv">
        <title>The Genome of the Zebra Mussel, Dreissena polymorpha: A Resource for Invasive Species Research.</title>
        <authorList>
            <person name="McCartney M.A."/>
            <person name="Auch B."/>
            <person name="Kono T."/>
            <person name="Mallez S."/>
            <person name="Zhang Y."/>
            <person name="Obille A."/>
            <person name="Becker A."/>
            <person name="Abrahante J.E."/>
            <person name="Garbe J."/>
            <person name="Badalamenti J.P."/>
            <person name="Herman A."/>
            <person name="Mangelson H."/>
            <person name="Liachko I."/>
            <person name="Sullivan S."/>
            <person name="Sone E.D."/>
            <person name="Koren S."/>
            <person name="Silverstein K.A.T."/>
            <person name="Beckman K.B."/>
            <person name="Gohl D.M."/>
        </authorList>
    </citation>
    <scope>NUCLEOTIDE SEQUENCE</scope>
    <source>
        <strain evidence="1">Duluth1</strain>
        <tissue evidence="1">Whole animal</tissue>
    </source>
</reference>
<protein>
    <submittedName>
        <fullName evidence="1">Uncharacterized protein</fullName>
    </submittedName>
</protein>
<comment type="caution">
    <text evidence="1">The sequence shown here is derived from an EMBL/GenBank/DDBJ whole genome shotgun (WGS) entry which is preliminary data.</text>
</comment>
<keyword evidence="2" id="KW-1185">Reference proteome</keyword>
<accession>A0A9D4D0Y1</accession>
<evidence type="ECO:0000313" key="2">
    <source>
        <dbReference type="Proteomes" id="UP000828390"/>
    </source>
</evidence>
<reference evidence="1" key="2">
    <citation type="submission" date="2020-11" db="EMBL/GenBank/DDBJ databases">
        <authorList>
            <person name="McCartney M.A."/>
            <person name="Auch B."/>
            <person name="Kono T."/>
            <person name="Mallez S."/>
            <person name="Becker A."/>
            <person name="Gohl D.M."/>
            <person name="Silverstein K.A.T."/>
            <person name="Koren S."/>
            <person name="Bechman K.B."/>
            <person name="Herman A."/>
            <person name="Abrahante J.E."/>
            <person name="Garbe J."/>
        </authorList>
    </citation>
    <scope>NUCLEOTIDE SEQUENCE</scope>
    <source>
        <strain evidence="1">Duluth1</strain>
        <tissue evidence="1">Whole animal</tissue>
    </source>
</reference>
<name>A0A9D4D0Y1_DREPO</name>
<evidence type="ECO:0000313" key="1">
    <source>
        <dbReference type="EMBL" id="KAH3736184.1"/>
    </source>
</evidence>
<dbReference type="AlphaFoldDB" id="A0A9D4D0Y1"/>
<sequence>MGRLTTVLTRTTNVASRVLKREQEMCLSETLSRTIFELVQDIIETHLLTVFHDDRTIHVAYRVNNAPQNGGHVFLTNRNHFRTRLKHNWDESFTKFHEDRTINVATRVKNSPAPCGHVFQTAMTMFDLDQDIIETNFLTKLQEDRTINVASSKLTRQMFTPHDAKRTKGDQKSSP</sequence>
<proteinExistence type="predicted"/>
<organism evidence="1 2">
    <name type="scientific">Dreissena polymorpha</name>
    <name type="common">Zebra mussel</name>
    <name type="synonym">Mytilus polymorpha</name>
    <dbReference type="NCBI Taxonomy" id="45954"/>
    <lineage>
        <taxon>Eukaryota</taxon>
        <taxon>Metazoa</taxon>
        <taxon>Spiralia</taxon>
        <taxon>Lophotrochozoa</taxon>
        <taxon>Mollusca</taxon>
        <taxon>Bivalvia</taxon>
        <taxon>Autobranchia</taxon>
        <taxon>Heteroconchia</taxon>
        <taxon>Euheterodonta</taxon>
        <taxon>Imparidentia</taxon>
        <taxon>Neoheterodontei</taxon>
        <taxon>Myida</taxon>
        <taxon>Dreissenoidea</taxon>
        <taxon>Dreissenidae</taxon>
        <taxon>Dreissena</taxon>
    </lineage>
</organism>